<evidence type="ECO:0000256" key="7">
    <source>
        <dbReference type="ARBA" id="ARBA00055190"/>
    </source>
</evidence>
<evidence type="ECO:0000313" key="15">
    <source>
        <dbReference type="Ensembl" id="ENSANAP00000008615.1"/>
    </source>
</evidence>
<reference evidence="15" key="1">
    <citation type="submission" date="2025-08" db="UniProtKB">
        <authorList>
            <consortium name="Ensembl"/>
        </authorList>
    </citation>
    <scope>IDENTIFICATION</scope>
</reference>
<dbReference type="Ensembl" id="ENSANAT00000026399.1">
    <property type="protein sequence ID" value="ENSANAP00000008615.1"/>
    <property type="gene ID" value="ENSANAG00000022325.1"/>
</dbReference>
<evidence type="ECO:0000256" key="11">
    <source>
        <dbReference type="PIRNR" id="PIRNR002603"/>
    </source>
</evidence>
<reference evidence="15" key="2">
    <citation type="submission" date="2025-09" db="UniProtKB">
        <authorList>
            <consortium name="Ensembl"/>
        </authorList>
    </citation>
    <scope>IDENTIFICATION</scope>
</reference>
<keyword evidence="6 11" id="KW-0539">Nucleus</keyword>
<dbReference type="GO" id="GO:0005654">
    <property type="term" value="C:nucleoplasm"/>
    <property type="evidence" value="ECO:0007669"/>
    <property type="project" value="UniProtKB-ARBA"/>
</dbReference>
<dbReference type="InterPro" id="IPR041086">
    <property type="entry name" value="YBD"/>
</dbReference>
<protein>
    <recommendedName>
        <fullName evidence="9">Transcriptional enhancer factor TEF-4</fullName>
    </recommendedName>
    <alternativeName>
        <fullName evidence="10">TEA domain family member 2</fullName>
    </alternativeName>
</protein>
<dbReference type="InterPro" id="IPR050937">
    <property type="entry name" value="TEC1_TEAD_TF"/>
</dbReference>
<dbReference type="Gene3D" id="6.10.20.40">
    <property type="entry name" value="TEA/ATTS domain"/>
    <property type="match status" value="1"/>
</dbReference>
<evidence type="ECO:0000256" key="13">
    <source>
        <dbReference type="SAM" id="MobiDB-lite"/>
    </source>
</evidence>
<dbReference type="PANTHER" id="PTHR11834">
    <property type="entry name" value="TRANSCRIPTIONAL ENHANCER FACTOR TEF RELATED"/>
    <property type="match status" value="1"/>
</dbReference>
<evidence type="ECO:0000256" key="2">
    <source>
        <dbReference type="ARBA" id="ARBA00023015"/>
    </source>
</evidence>
<sequence length="419" mass="46088">MGEPRAGAPLDVGSGWTGSGEGTGGSEGARGDGGPDAEGVWSSDIEQSFQEALAIYPPCGRRKIILSDEGKMYGRNELIARYIKLRTGKTRTRKQVSSHIQVLARRKSREIQSKLKVSKDKAFQTMATMSSAQLISAPSLKAKLGPTGFSSFGLGALGPPWNVPDVKPFSQTPFSLSLTPPSTDLPGYEPPQALSPLPPPARALGTARLQLVEFSAFVEPPDAVDSYQRHLFVHISQHCPSPGALPLESVDVRQIYDKFPEKKGGLRELYDRGPPHAFFLVKFWADLNWGPSGEEAGAGGSSSSGGFYGVRTLTCSSKVCSFGKQVVEKVETERAHLEDGRFVYRLLRSSMCEYLVNFLHKFRQLPERYMMNSVLENFTILQVVTNRDTQELLLCTAYVFKVSTSDRGAQHHIYRLVRD</sequence>
<keyword evidence="16" id="KW-1185">Reference proteome</keyword>
<dbReference type="STRING" id="37293.ENSANAP00000008615"/>
<dbReference type="GO" id="GO:0045893">
    <property type="term" value="P:positive regulation of DNA-templated transcription"/>
    <property type="evidence" value="ECO:0007669"/>
    <property type="project" value="UniProtKB-ARBA"/>
</dbReference>
<comment type="subcellular location">
    <subcellularLocation>
        <location evidence="1 11">Nucleus</location>
    </subcellularLocation>
</comment>
<evidence type="ECO:0000256" key="1">
    <source>
        <dbReference type="ARBA" id="ARBA00004123"/>
    </source>
</evidence>
<evidence type="ECO:0000256" key="5">
    <source>
        <dbReference type="ARBA" id="ARBA00023163"/>
    </source>
</evidence>
<dbReference type="PROSITE" id="PS00554">
    <property type="entry name" value="TEA_1"/>
    <property type="match status" value="1"/>
</dbReference>
<dbReference type="SMART" id="SM00426">
    <property type="entry name" value="TEA"/>
    <property type="match status" value="1"/>
</dbReference>
<accession>A0A2K5CIT8</accession>
<dbReference type="PIRSF" id="PIRSF002603">
    <property type="entry name" value="TEF"/>
    <property type="match status" value="1"/>
</dbReference>
<dbReference type="Proteomes" id="UP000233020">
    <property type="component" value="Unplaced"/>
</dbReference>
<dbReference type="InterPro" id="IPR000818">
    <property type="entry name" value="TEA/ATTS_dom"/>
</dbReference>
<dbReference type="Pfam" id="PF17725">
    <property type="entry name" value="YBD"/>
    <property type="match status" value="1"/>
</dbReference>
<dbReference type="InterPro" id="IPR038096">
    <property type="entry name" value="TEA/ATTS_sf"/>
</dbReference>
<dbReference type="GO" id="GO:0035329">
    <property type="term" value="P:hippo signaling"/>
    <property type="evidence" value="ECO:0007669"/>
    <property type="project" value="InterPro"/>
</dbReference>
<evidence type="ECO:0000256" key="4">
    <source>
        <dbReference type="ARBA" id="ARBA00023159"/>
    </source>
</evidence>
<organism evidence="15 16">
    <name type="scientific">Aotus nancymaae</name>
    <name type="common">Ma's night monkey</name>
    <dbReference type="NCBI Taxonomy" id="37293"/>
    <lineage>
        <taxon>Eukaryota</taxon>
        <taxon>Metazoa</taxon>
        <taxon>Chordata</taxon>
        <taxon>Craniata</taxon>
        <taxon>Vertebrata</taxon>
        <taxon>Euteleostomi</taxon>
        <taxon>Mammalia</taxon>
        <taxon>Eutheria</taxon>
        <taxon>Euarchontoglires</taxon>
        <taxon>Primates</taxon>
        <taxon>Haplorrhini</taxon>
        <taxon>Platyrrhini</taxon>
        <taxon>Aotidae</taxon>
        <taxon>Aotus</taxon>
    </lineage>
</organism>
<evidence type="ECO:0000256" key="6">
    <source>
        <dbReference type="ARBA" id="ARBA00023242"/>
    </source>
</evidence>
<dbReference type="PRINTS" id="PR00065">
    <property type="entry name" value="TEADOMAIN"/>
</dbReference>
<keyword evidence="4" id="KW-0010">Activator</keyword>
<dbReference type="InterPro" id="IPR016361">
    <property type="entry name" value="TEF_metazoa"/>
</dbReference>
<comment type="function">
    <text evidence="7">Transcription factor which plays a key role in the Hippo signaling pathway, a pathway involved in organ size control and tumor suppression by restricting proliferation and promoting apoptosis. The core of this pathway is composed of a kinase cascade wherein MST1/MST2, in complex with its regulatory protein SAV1, phosphorylates and activates LATS1/2 in complex with its regulatory protein MOB1, which in turn phosphorylates and inactivates YAP1 oncoprotein and WWTR1/TAZ. Acts by mediating gene expression of YAP1 and WWTR1/TAZ, thereby regulating cell proliferation, migration and epithelial mesenchymal transition (EMT) induction. Binds to the SPH and GT-IIC 'enhansons' (5'-GTGGAATGT-3'). May be involved in the gene regulation of neural development. Binds to the M-CAT motif.</text>
</comment>
<feature type="compositionally biased region" description="Gly residues" evidence="13">
    <location>
        <begin position="15"/>
        <end position="36"/>
    </location>
</feature>
<dbReference type="Pfam" id="PF01285">
    <property type="entry name" value="TEA"/>
    <property type="match status" value="1"/>
</dbReference>
<keyword evidence="2 11" id="KW-0805">Transcription regulation</keyword>
<dbReference type="GeneTree" id="ENSGT00950000182956"/>
<feature type="DNA-binding region" description="TEA" evidence="12">
    <location>
        <begin position="34"/>
        <end position="110"/>
    </location>
</feature>
<keyword evidence="3 11" id="KW-0238">DNA-binding</keyword>
<feature type="domain" description="TEA" evidence="14">
    <location>
        <begin position="34"/>
        <end position="110"/>
    </location>
</feature>
<dbReference type="PANTHER" id="PTHR11834:SF5">
    <property type="entry name" value="TRANSCRIPTIONAL ENHANCER FACTOR TEF-4"/>
    <property type="match status" value="1"/>
</dbReference>
<proteinExistence type="predicted"/>
<evidence type="ECO:0000256" key="9">
    <source>
        <dbReference type="ARBA" id="ARBA00071050"/>
    </source>
</evidence>
<evidence type="ECO:0000256" key="12">
    <source>
        <dbReference type="PROSITE-ProRule" id="PRU00505"/>
    </source>
</evidence>
<feature type="region of interest" description="Disordered" evidence="13">
    <location>
        <begin position="1"/>
        <end position="40"/>
    </location>
</feature>
<dbReference type="PROSITE" id="PS51088">
    <property type="entry name" value="TEA_2"/>
    <property type="match status" value="1"/>
</dbReference>
<dbReference type="GO" id="GO:0005667">
    <property type="term" value="C:transcription regulator complex"/>
    <property type="evidence" value="ECO:0007669"/>
    <property type="project" value="UniProtKB-ARBA"/>
</dbReference>
<evidence type="ECO:0000256" key="3">
    <source>
        <dbReference type="ARBA" id="ARBA00023125"/>
    </source>
</evidence>
<keyword evidence="5 11" id="KW-0804">Transcription</keyword>
<dbReference type="GO" id="GO:0048568">
    <property type="term" value="P:embryonic organ development"/>
    <property type="evidence" value="ECO:0007669"/>
    <property type="project" value="TreeGrafter"/>
</dbReference>
<name>A0A2K5CIT8_AOTNA</name>
<dbReference type="AlphaFoldDB" id="A0A2K5CIT8"/>
<dbReference type="Gene3D" id="2.70.50.80">
    <property type="match status" value="1"/>
</dbReference>
<dbReference type="GO" id="GO:0000978">
    <property type="term" value="F:RNA polymerase II cis-regulatory region sequence-specific DNA binding"/>
    <property type="evidence" value="ECO:0007669"/>
    <property type="project" value="TreeGrafter"/>
</dbReference>
<evidence type="ECO:0000256" key="10">
    <source>
        <dbReference type="ARBA" id="ARBA00082237"/>
    </source>
</evidence>
<evidence type="ECO:0000259" key="14">
    <source>
        <dbReference type="PROSITE" id="PS51088"/>
    </source>
</evidence>
<evidence type="ECO:0000313" key="16">
    <source>
        <dbReference type="Proteomes" id="UP000233020"/>
    </source>
</evidence>
<evidence type="ECO:0000256" key="8">
    <source>
        <dbReference type="ARBA" id="ARBA00066034"/>
    </source>
</evidence>
<dbReference type="GO" id="GO:0000981">
    <property type="term" value="F:DNA-binding transcription factor activity, RNA polymerase II-specific"/>
    <property type="evidence" value="ECO:0007669"/>
    <property type="project" value="TreeGrafter"/>
</dbReference>
<comment type="subunit">
    <text evidence="8">Interacts with YAP1 and WWTR1/TAZ.</text>
</comment>
<dbReference type="FunFam" id="2.70.50.80:FF:000002">
    <property type="entry name" value="transcriptional enhancer factor TEF-4 isoform X1"/>
    <property type="match status" value="1"/>
</dbReference>